<dbReference type="OrthoDB" id="4946202at2759"/>
<gene>
    <name evidence="1" type="ORF">A1O5_05935</name>
</gene>
<dbReference type="Proteomes" id="UP000019471">
    <property type="component" value="Unassembled WGS sequence"/>
</dbReference>
<evidence type="ECO:0000313" key="1">
    <source>
        <dbReference type="EMBL" id="EXJ70943.1"/>
    </source>
</evidence>
<sequence length="118" mass="13505">MHLIHSSRVLCYDARKIQKEVAQNVITIGTSIVLVHLGDCSMPAVVHFDQNIPPNGFILPSFWFYWSGHGKAIILTKLRRTGPYVYKRSGFVGANIRLWTAFKEYKESGVEEETFYLV</sequence>
<protein>
    <submittedName>
        <fullName evidence="1">Uncharacterized protein</fullName>
    </submittedName>
</protein>
<proteinExistence type="predicted"/>
<accession>W9WSN9</accession>
<comment type="caution">
    <text evidence="1">The sequence shown here is derived from an EMBL/GenBank/DDBJ whole genome shotgun (WGS) entry which is preliminary data.</text>
</comment>
<dbReference type="EMBL" id="AMGX01000008">
    <property type="protein sequence ID" value="EXJ70943.1"/>
    <property type="molecule type" value="Genomic_DNA"/>
</dbReference>
<dbReference type="GeneID" id="19190649"/>
<reference evidence="1 2" key="1">
    <citation type="submission" date="2013-03" db="EMBL/GenBank/DDBJ databases">
        <title>The Genome Sequence of Cladophialophora psammophila CBS 110553.</title>
        <authorList>
            <consortium name="The Broad Institute Genomics Platform"/>
            <person name="Cuomo C."/>
            <person name="de Hoog S."/>
            <person name="Gorbushina A."/>
            <person name="Walker B."/>
            <person name="Young S.K."/>
            <person name="Zeng Q."/>
            <person name="Gargeya S."/>
            <person name="Fitzgerald M."/>
            <person name="Haas B."/>
            <person name="Abouelleil A."/>
            <person name="Allen A.W."/>
            <person name="Alvarado L."/>
            <person name="Arachchi H.M."/>
            <person name="Berlin A.M."/>
            <person name="Chapman S.B."/>
            <person name="Gainer-Dewar J."/>
            <person name="Goldberg J."/>
            <person name="Griggs A."/>
            <person name="Gujja S."/>
            <person name="Hansen M."/>
            <person name="Howarth C."/>
            <person name="Imamovic A."/>
            <person name="Ireland A."/>
            <person name="Larimer J."/>
            <person name="McCowan C."/>
            <person name="Murphy C."/>
            <person name="Pearson M."/>
            <person name="Poon T.W."/>
            <person name="Priest M."/>
            <person name="Roberts A."/>
            <person name="Saif S."/>
            <person name="Shea T."/>
            <person name="Sisk P."/>
            <person name="Sykes S."/>
            <person name="Wortman J."/>
            <person name="Nusbaum C."/>
            <person name="Birren B."/>
        </authorList>
    </citation>
    <scope>NUCLEOTIDE SEQUENCE [LARGE SCALE GENOMIC DNA]</scope>
    <source>
        <strain evidence="1 2">CBS 110553</strain>
    </source>
</reference>
<evidence type="ECO:0000313" key="2">
    <source>
        <dbReference type="Proteomes" id="UP000019471"/>
    </source>
</evidence>
<dbReference type="HOGENOM" id="CLU_2072901_0_0_1"/>
<keyword evidence="2" id="KW-1185">Reference proteome</keyword>
<dbReference type="RefSeq" id="XP_007744722.1">
    <property type="nucleotide sequence ID" value="XM_007746532.1"/>
</dbReference>
<dbReference type="AlphaFoldDB" id="W9WSN9"/>
<organism evidence="1 2">
    <name type="scientific">Cladophialophora psammophila CBS 110553</name>
    <dbReference type="NCBI Taxonomy" id="1182543"/>
    <lineage>
        <taxon>Eukaryota</taxon>
        <taxon>Fungi</taxon>
        <taxon>Dikarya</taxon>
        <taxon>Ascomycota</taxon>
        <taxon>Pezizomycotina</taxon>
        <taxon>Eurotiomycetes</taxon>
        <taxon>Chaetothyriomycetidae</taxon>
        <taxon>Chaetothyriales</taxon>
        <taxon>Herpotrichiellaceae</taxon>
        <taxon>Cladophialophora</taxon>
    </lineage>
</organism>
<name>W9WSN9_9EURO</name>